<protein>
    <submittedName>
        <fullName evidence="4">Regulatory protein spx</fullName>
    </submittedName>
</protein>
<dbReference type="STRING" id="1122154.SAMN02746068_01762"/>
<reference evidence="4 5" key="1">
    <citation type="submission" date="2016-11" db="EMBL/GenBank/DDBJ databases">
        <authorList>
            <person name="Jaros S."/>
            <person name="Januszkiewicz K."/>
            <person name="Wedrychowicz H."/>
        </authorList>
    </citation>
    <scope>NUCLEOTIDE SEQUENCE [LARGE SCALE GENOMIC DNA]</scope>
    <source>
        <strain evidence="4 5">DSM 22330</strain>
    </source>
</reference>
<dbReference type="EMBL" id="FPKS01000012">
    <property type="protein sequence ID" value="SFZ75875.1"/>
    <property type="molecule type" value="Genomic_DNA"/>
</dbReference>
<dbReference type="InterPro" id="IPR006660">
    <property type="entry name" value="Arsenate_reductase-like"/>
</dbReference>
<dbReference type="NCBIfam" id="NF002459">
    <property type="entry name" value="PRK01655.1"/>
    <property type="match status" value="1"/>
</dbReference>
<dbReference type="NCBIfam" id="NF009885">
    <property type="entry name" value="PRK13344.1"/>
    <property type="match status" value="1"/>
</dbReference>
<dbReference type="PROSITE" id="PS51353">
    <property type="entry name" value="ARSC"/>
    <property type="match status" value="1"/>
</dbReference>
<evidence type="ECO:0000313" key="5">
    <source>
        <dbReference type="Proteomes" id="UP000185655"/>
    </source>
</evidence>
<dbReference type="Pfam" id="PF03960">
    <property type="entry name" value="ArsC"/>
    <property type="match status" value="1"/>
</dbReference>
<accession>A0A1K2HGK8</accession>
<gene>
    <name evidence="4" type="ORF">SAMN02746068_01762</name>
</gene>
<dbReference type="RefSeq" id="WP_031365831.1">
    <property type="nucleotide sequence ID" value="NZ_FPKS01000012.1"/>
</dbReference>
<sequence>MIKIYTVAYSSSCDKAKAWLNEHNLEYEEINLMKAELTDEEILQLLTLTENGTEEIISKRGKAYKKLNVNLDDLSMSCLIEVIEKNRSLLRRPLIVDEKRLQVGYNEDDIRKFLPRSVRKIAFQTAESRIKRDLLLHGVI</sequence>
<dbReference type="Proteomes" id="UP000185655">
    <property type="component" value="Unassembled WGS sequence"/>
</dbReference>
<dbReference type="PANTHER" id="PTHR30041">
    <property type="entry name" value="ARSENATE REDUCTASE"/>
    <property type="match status" value="1"/>
</dbReference>
<dbReference type="CDD" id="cd03032">
    <property type="entry name" value="ArsC_Spx"/>
    <property type="match status" value="1"/>
</dbReference>
<keyword evidence="2" id="KW-0676">Redox-active center</keyword>
<evidence type="ECO:0000256" key="1">
    <source>
        <dbReference type="ARBA" id="ARBA00023157"/>
    </source>
</evidence>
<evidence type="ECO:0000313" key="4">
    <source>
        <dbReference type="EMBL" id="SFZ75875.1"/>
    </source>
</evidence>
<dbReference type="Gene3D" id="3.40.30.10">
    <property type="entry name" value="Glutaredoxin"/>
    <property type="match status" value="1"/>
</dbReference>
<dbReference type="PANTHER" id="PTHR30041:SF7">
    <property type="entry name" value="GLOBAL TRANSCRIPTIONAL REGULATOR SPX"/>
    <property type="match status" value="1"/>
</dbReference>
<evidence type="ECO:0000256" key="3">
    <source>
        <dbReference type="PROSITE-ProRule" id="PRU01282"/>
    </source>
</evidence>
<proteinExistence type="inferred from homology"/>
<organism evidence="4 5">
    <name type="scientific">Pseudolactococcus chungangensis CAU 28 = DSM 22330</name>
    <dbReference type="NCBI Taxonomy" id="1122154"/>
    <lineage>
        <taxon>Bacteria</taxon>
        <taxon>Bacillati</taxon>
        <taxon>Bacillota</taxon>
        <taxon>Bacilli</taxon>
        <taxon>Lactobacillales</taxon>
        <taxon>Streptococcaceae</taxon>
        <taxon>Pseudolactococcus</taxon>
    </lineage>
</organism>
<dbReference type="SUPFAM" id="SSF52833">
    <property type="entry name" value="Thioredoxin-like"/>
    <property type="match status" value="1"/>
</dbReference>
<keyword evidence="1" id="KW-1015">Disulfide bond</keyword>
<dbReference type="InterPro" id="IPR036249">
    <property type="entry name" value="Thioredoxin-like_sf"/>
</dbReference>
<dbReference type="AlphaFoldDB" id="A0A1K2HGK8"/>
<dbReference type="InterPro" id="IPR006504">
    <property type="entry name" value="Tscrpt_reg_Spx/MgsR"/>
</dbReference>
<dbReference type="NCBIfam" id="TIGR01617">
    <property type="entry name" value="arsC_related"/>
    <property type="match status" value="1"/>
</dbReference>
<comment type="similarity">
    <text evidence="3">Belongs to the ArsC family.</text>
</comment>
<name>A0A1K2HGK8_9LACT</name>
<evidence type="ECO:0000256" key="2">
    <source>
        <dbReference type="ARBA" id="ARBA00023284"/>
    </source>
</evidence>
<dbReference type="OrthoDB" id="2242700at2"/>